<keyword evidence="3" id="KW-1185">Reference proteome</keyword>
<gene>
    <name evidence="2" type="ORF">NBM05_12855</name>
</gene>
<name>A0A9X2HEK6_9MICC</name>
<dbReference type="RefSeq" id="WP_254168169.1">
    <property type="nucleotide sequence ID" value="NZ_JANAFB010000040.1"/>
</dbReference>
<feature type="transmembrane region" description="Helical" evidence="1">
    <location>
        <begin position="98"/>
        <end position="123"/>
    </location>
</feature>
<dbReference type="Proteomes" id="UP001139502">
    <property type="component" value="Unassembled WGS sequence"/>
</dbReference>
<keyword evidence="1" id="KW-0812">Transmembrane</keyword>
<organism evidence="2 3">
    <name type="scientific">Rothia santali</name>
    <dbReference type="NCBI Taxonomy" id="2949643"/>
    <lineage>
        <taxon>Bacteria</taxon>
        <taxon>Bacillati</taxon>
        <taxon>Actinomycetota</taxon>
        <taxon>Actinomycetes</taxon>
        <taxon>Micrococcales</taxon>
        <taxon>Micrococcaceae</taxon>
        <taxon>Rothia</taxon>
    </lineage>
</organism>
<comment type="caution">
    <text evidence="2">The sequence shown here is derived from an EMBL/GenBank/DDBJ whole genome shotgun (WGS) entry which is preliminary data.</text>
</comment>
<proteinExistence type="predicted"/>
<accession>A0A9X2HEK6</accession>
<feature type="transmembrane region" description="Helical" evidence="1">
    <location>
        <begin position="34"/>
        <end position="54"/>
    </location>
</feature>
<feature type="transmembrane region" description="Helical" evidence="1">
    <location>
        <begin position="66"/>
        <end position="91"/>
    </location>
</feature>
<evidence type="ECO:0000256" key="1">
    <source>
        <dbReference type="SAM" id="Phobius"/>
    </source>
</evidence>
<evidence type="ECO:0000313" key="3">
    <source>
        <dbReference type="Proteomes" id="UP001139502"/>
    </source>
</evidence>
<sequence>MPQNRHAHAWEPEWDEEPETRRRRRAPWLPSTRLLVLALGLWAASVVLLVLGFFGGNAGSNQAVLAFFLVCMVVAVIASSLASLLALFGLFKYRRRKIVNLLLLVVSVATNPMVILGVAVSALT</sequence>
<dbReference type="EMBL" id="JANAFB010000040">
    <property type="protein sequence ID" value="MCP3426870.1"/>
    <property type="molecule type" value="Genomic_DNA"/>
</dbReference>
<dbReference type="AlphaFoldDB" id="A0A9X2HEK6"/>
<keyword evidence="1" id="KW-0472">Membrane</keyword>
<reference evidence="2" key="1">
    <citation type="submission" date="2022-06" db="EMBL/GenBank/DDBJ databases">
        <title>Rothia sp. isolated from sandalwood seedling.</title>
        <authorList>
            <person name="Tuikhar N."/>
            <person name="Kirdat K."/>
            <person name="Thorat V."/>
            <person name="Swetha P."/>
            <person name="Padma S."/>
            <person name="Sundararaj R."/>
            <person name="Yadav A."/>
        </authorList>
    </citation>
    <scope>NUCLEOTIDE SEQUENCE</scope>
    <source>
        <strain evidence="2">AR01</strain>
    </source>
</reference>
<keyword evidence="1" id="KW-1133">Transmembrane helix</keyword>
<evidence type="ECO:0000313" key="2">
    <source>
        <dbReference type="EMBL" id="MCP3426870.1"/>
    </source>
</evidence>
<protein>
    <submittedName>
        <fullName evidence="2">Uncharacterized protein</fullName>
    </submittedName>
</protein>